<accession>A0ABD3NV18</accession>
<dbReference type="AlphaFoldDB" id="A0ABD3NV18"/>
<protein>
    <submittedName>
        <fullName evidence="1">Uncharacterized protein</fullName>
    </submittedName>
</protein>
<dbReference type="Proteomes" id="UP001530400">
    <property type="component" value="Unassembled WGS sequence"/>
</dbReference>
<name>A0ABD3NV18_9STRA</name>
<organism evidence="1 2">
    <name type="scientific">Cyclotella atomus</name>
    <dbReference type="NCBI Taxonomy" id="382360"/>
    <lineage>
        <taxon>Eukaryota</taxon>
        <taxon>Sar</taxon>
        <taxon>Stramenopiles</taxon>
        <taxon>Ochrophyta</taxon>
        <taxon>Bacillariophyta</taxon>
        <taxon>Coscinodiscophyceae</taxon>
        <taxon>Thalassiosirophycidae</taxon>
        <taxon>Stephanodiscales</taxon>
        <taxon>Stephanodiscaceae</taxon>
        <taxon>Cyclotella</taxon>
    </lineage>
</organism>
<gene>
    <name evidence="1" type="ORF">ACHAWO_008509</name>
</gene>
<proteinExistence type="predicted"/>
<evidence type="ECO:0000313" key="2">
    <source>
        <dbReference type="Proteomes" id="UP001530400"/>
    </source>
</evidence>
<comment type="caution">
    <text evidence="1">The sequence shown here is derived from an EMBL/GenBank/DDBJ whole genome shotgun (WGS) entry which is preliminary data.</text>
</comment>
<reference evidence="1 2" key="1">
    <citation type="submission" date="2024-10" db="EMBL/GenBank/DDBJ databases">
        <title>Updated reference genomes for cyclostephanoid diatoms.</title>
        <authorList>
            <person name="Roberts W.R."/>
            <person name="Alverson A.J."/>
        </authorList>
    </citation>
    <scope>NUCLEOTIDE SEQUENCE [LARGE SCALE GENOMIC DNA]</scope>
    <source>
        <strain evidence="1 2">AJA010-31</strain>
    </source>
</reference>
<sequence>MRETRSTYTKMWESSPTGIAEGSSFSGNASKIRFTSCPSQSVWFGDFLLGAEDRMGYDMRKQKYLPIPVVVEQLRLIKRDASLPDNPQANTLVKLGALICILTAGSLRGHEAFYTDLTATRKYLDRGREGVIPKGVLKRALLTEAECAQLPEVCVCLVGKFKGENGERHHLLVLANESISGLETRWWVEKLLEVCGEENWFKGFAFHNADGSPPSGADYNVLVRQYLREIQETKPKLFSPDEDLMRYGISWTYRKSAENRARRAGMKDTDVIVMNR</sequence>
<dbReference type="EMBL" id="JALLPJ020000951">
    <property type="protein sequence ID" value="KAL3779167.1"/>
    <property type="molecule type" value="Genomic_DNA"/>
</dbReference>
<keyword evidence="2" id="KW-1185">Reference proteome</keyword>
<evidence type="ECO:0000313" key="1">
    <source>
        <dbReference type="EMBL" id="KAL3779167.1"/>
    </source>
</evidence>